<evidence type="ECO:0000256" key="7">
    <source>
        <dbReference type="ARBA" id="ARBA00023098"/>
    </source>
</evidence>
<evidence type="ECO:0000256" key="5">
    <source>
        <dbReference type="ARBA" id="ARBA00023002"/>
    </source>
</evidence>
<dbReference type="Proteomes" id="UP000199519">
    <property type="component" value="Unassembled WGS sequence"/>
</dbReference>
<keyword evidence="8" id="KW-0594">Phospholipid biosynthesis</keyword>
<dbReference type="CDD" id="cd08175">
    <property type="entry name" value="G1PDH"/>
    <property type="match status" value="1"/>
</dbReference>
<dbReference type="EMBL" id="FNBJ01000020">
    <property type="protein sequence ID" value="SDF70577.1"/>
    <property type="molecule type" value="Genomic_DNA"/>
</dbReference>
<accession>A0A1I0BE73</accession>
<keyword evidence="2" id="KW-0444">Lipid biosynthesis</keyword>
<dbReference type="Gene3D" id="1.20.1090.10">
    <property type="entry name" value="Dehydroquinate synthase-like - alpha domain"/>
    <property type="match status" value="1"/>
</dbReference>
<keyword evidence="5" id="KW-0560">Oxidoreductase</keyword>
<protein>
    <submittedName>
        <fullName evidence="11">Glycerol-1-phosphate dehydrogenase [NAD(P)+]</fullName>
    </submittedName>
</protein>
<dbReference type="SUPFAM" id="SSF56796">
    <property type="entry name" value="Dehydroquinate synthase-like"/>
    <property type="match status" value="1"/>
</dbReference>
<evidence type="ECO:0000313" key="11">
    <source>
        <dbReference type="EMBL" id="SET05165.1"/>
    </source>
</evidence>
<keyword evidence="9" id="KW-1208">Phospholipid metabolism</keyword>
<dbReference type="EMBL" id="FOHG01000020">
    <property type="protein sequence ID" value="SET05165.1"/>
    <property type="molecule type" value="Genomic_DNA"/>
</dbReference>
<keyword evidence="6" id="KW-0520">NAD</keyword>
<evidence type="ECO:0000256" key="6">
    <source>
        <dbReference type="ARBA" id="ARBA00023027"/>
    </source>
</evidence>
<dbReference type="GO" id="GO:0016614">
    <property type="term" value="F:oxidoreductase activity, acting on CH-OH group of donors"/>
    <property type="evidence" value="ECO:0007669"/>
    <property type="project" value="InterPro"/>
</dbReference>
<evidence type="ECO:0000313" key="13">
    <source>
        <dbReference type="Proteomes" id="UP000199519"/>
    </source>
</evidence>
<dbReference type="InterPro" id="IPR032837">
    <property type="entry name" value="G1PDH"/>
</dbReference>
<sequence>MNINKINGIECNCGRTHQIPIDEIIIGEKVINELDNILRKYTNASKFYLIVDKNTKKVVGHRIKKIILDNDWKIEEILLEEKKENDHVEPDTDALFKILSSVDTNGYLLACGSGTINDLTAFAADKMNMPYSIITTAPSMDGYASSVSSITVNGVKQTYNINPPELIIADLELLSEAPWKMIQSGLGDLLGKISSLLEWKLGKVLFDEYFCSKAFLLIKNTLDNLMENSDEIKNREEKGIKILTEGLINSGIAMMMVESSRPASGTEHHISHFFDMYSEIYQKPVPPHGIKVGIALNISTYFYLKLLNSKFDDFTFDHNKLKRKKNIKRFYLDKSSTIINLLDKRWEHELLTKAELLNKEEEIKDNIRDFEKYLNNVSFILKKFNFFQREDVQNLNFDWLNKAVNYSFELRFRYTISTLLNQLGVLDKWGNEAIDNLENEIKIRERKL</sequence>
<keyword evidence="1" id="KW-0963">Cytoplasm</keyword>
<organism evidence="11 12">
    <name type="scientific">Halanaerobium congolense</name>
    <dbReference type="NCBI Taxonomy" id="54121"/>
    <lineage>
        <taxon>Bacteria</taxon>
        <taxon>Bacillati</taxon>
        <taxon>Bacillota</taxon>
        <taxon>Clostridia</taxon>
        <taxon>Halanaerobiales</taxon>
        <taxon>Halanaerobiaceae</taxon>
        <taxon>Halanaerobium</taxon>
    </lineage>
</organism>
<keyword evidence="4" id="KW-0521">NADP</keyword>
<dbReference type="GO" id="GO:0046872">
    <property type="term" value="F:metal ion binding"/>
    <property type="evidence" value="ECO:0007669"/>
    <property type="project" value="UniProtKB-KW"/>
</dbReference>
<evidence type="ECO:0000313" key="10">
    <source>
        <dbReference type="EMBL" id="SDF70577.1"/>
    </source>
</evidence>
<reference evidence="12 13" key="1">
    <citation type="submission" date="2016-10" db="EMBL/GenBank/DDBJ databases">
        <authorList>
            <person name="Varghese N."/>
            <person name="Submissions S."/>
        </authorList>
    </citation>
    <scope>NUCLEOTIDE SEQUENCE [LARGE SCALE GENOMIC DNA]</scope>
    <source>
        <strain evidence="10 13">WG2</strain>
        <strain evidence="11 12">WG5</strain>
    </source>
</reference>
<evidence type="ECO:0000256" key="3">
    <source>
        <dbReference type="ARBA" id="ARBA00022723"/>
    </source>
</evidence>
<evidence type="ECO:0000256" key="2">
    <source>
        <dbReference type="ARBA" id="ARBA00022516"/>
    </source>
</evidence>
<keyword evidence="7" id="KW-0443">Lipid metabolism</keyword>
<evidence type="ECO:0000256" key="8">
    <source>
        <dbReference type="ARBA" id="ARBA00023209"/>
    </source>
</evidence>
<dbReference type="Gene3D" id="3.40.50.1970">
    <property type="match status" value="1"/>
</dbReference>
<dbReference type="GO" id="GO:0008654">
    <property type="term" value="P:phospholipid biosynthetic process"/>
    <property type="evidence" value="ECO:0007669"/>
    <property type="project" value="UniProtKB-KW"/>
</dbReference>
<keyword evidence="3" id="KW-0479">Metal-binding</keyword>
<dbReference type="PANTHER" id="PTHR43616">
    <property type="entry name" value="GLYCEROL DEHYDROGENASE"/>
    <property type="match status" value="1"/>
</dbReference>
<evidence type="ECO:0000313" key="12">
    <source>
        <dbReference type="Proteomes" id="UP000198612"/>
    </source>
</evidence>
<dbReference type="GO" id="GO:0005829">
    <property type="term" value="C:cytosol"/>
    <property type="evidence" value="ECO:0007669"/>
    <property type="project" value="TreeGrafter"/>
</dbReference>
<evidence type="ECO:0000256" key="4">
    <source>
        <dbReference type="ARBA" id="ARBA00022857"/>
    </source>
</evidence>
<keyword evidence="13" id="KW-1185">Reference proteome</keyword>
<evidence type="ECO:0000256" key="9">
    <source>
        <dbReference type="ARBA" id="ARBA00023264"/>
    </source>
</evidence>
<dbReference type="PANTHER" id="PTHR43616:SF5">
    <property type="entry name" value="GLYCEROL DEHYDROGENASE 1"/>
    <property type="match status" value="1"/>
</dbReference>
<evidence type="ECO:0000256" key="1">
    <source>
        <dbReference type="ARBA" id="ARBA00022490"/>
    </source>
</evidence>
<proteinExistence type="predicted"/>
<dbReference type="Proteomes" id="UP000198612">
    <property type="component" value="Unassembled WGS sequence"/>
</dbReference>
<dbReference type="AlphaFoldDB" id="A0A1I0BE73"/>
<name>A0A1I0BE73_9FIRM</name>
<dbReference type="Pfam" id="PF13685">
    <property type="entry name" value="Fe-ADH_2"/>
    <property type="match status" value="1"/>
</dbReference>
<dbReference type="InterPro" id="IPR016205">
    <property type="entry name" value="Glycerol_DH"/>
</dbReference>
<gene>
    <name evidence="10" type="ORF">SAMN04488598_12043</name>
    <name evidence="11" type="ORF">SAMN04515652_12043</name>
</gene>
<dbReference type="RefSeq" id="WP_089720395.1">
    <property type="nucleotide sequence ID" value="NZ_FNBJ01000020.1"/>
</dbReference>